<gene>
    <name evidence="2" type="ORF">HUW51_21180</name>
</gene>
<feature type="region of interest" description="Disordered" evidence="1">
    <location>
        <begin position="22"/>
        <end position="52"/>
    </location>
</feature>
<keyword evidence="3" id="KW-1185">Reference proteome</keyword>
<proteinExistence type="predicted"/>
<feature type="compositionally biased region" description="Basic and acidic residues" evidence="1">
    <location>
        <begin position="23"/>
        <end position="44"/>
    </location>
</feature>
<dbReference type="RefSeq" id="WP_185271598.1">
    <property type="nucleotide sequence ID" value="NZ_CP055156.1"/>
</dbReference>
<dbReference type="Proteomes" id="UP000515237">
    <property type="component" value="Chromosome"/>
</dbReference>
<sequence>MKKFIYAGFLALTFLTLQSCETQSDRDNDPMKDAAHKRNNRSDYAEEAQASH</sequence>
<evidence type="ECO:0000313" key="3">
    <source>
        <dbReference type="Proteomes" id="UP000515237"/>
    </source>
</evidence>
<evidence type="ECO:0000256" key="1">
    <source>
        <dbReference type="SAM" id="MobiDB-lite"/>
    </source>
</evidence>
<dbReference type="AlphaFoldDB" id="A0A7G7GD74"/>
<evidence type="ECO:0000313" key="2">
    <source>
        <dbReference type="EMBL" id="QNF35108.1"/>
    </source>
</evidence>
<organism evidence="2 3">
    <name type="scientific">Adhaeribacter swui</name>
    <dbReference type="NCBI Taxonomy" id="2086471"/>
    <lineage>
        <taxon>Bacteria</taxon>
        <taxon>Pseudomonadati</taxon>
        <taxon>Bacteroidota</taxon>
        <taxon>Cytophagia</taxon>
        <taxon>Cytophagales</taxon>
        <taxon>Hymenobacteraceae</taxon>
        <taxon>Adhaeribacter</taxon>
    </lineage>
</organism>
<dbReference type="PROSITE" id="PS51257">
    <property type="entry name" value="PROKAR_LIPOPROTEIN"/>
    <property type="match status" value="1"/>
</dbReference>
<dbReference type="KEGG" id="aswu:HUW51_21180"/>
<protein>
    <recommendedName>
        <fullName evidence="4">Lipoprotein</fullName>
    </recommendedName>
</protein>
<name>A0A7G7GD74_9BACT</name>
<accession>A0A7G7GD74</accession>
<dbReference type="EMBL" id="CP055156">
    <property type="protein sequence ID" value="QNF35108.1"/>
    <property type="molecule type" value="Genomic_DNA"/>
</dbReference>
<evidence type="ECO:0008006" key="4">
    <source>
        <dbReference type="Google" id="ProtNLM"/>
    </source>
</evidence>
<reference evidence="2 3" key="1">
    <citation type="journal article" date="2018" name="Int. J. Syst. Evol. Microbiol.">
        <title>Adhaeribacter swui sp. nov., isolated from wet mud.</title>
        <authorList>
            <person name="Kim D.U."/>
            <person name="Kim K.W."/>
            <person name="Kang M.S."/>
            <person name="Kim J.Y."/>
            <person name="Jang J.H."/>
            <person name="Kim M.K."/>
        </authorList>
    </citation>
    <scope>NUCLEOTIDE SEQUENCE [LARGE SCALE GENOMIC DNA]</scope>
    <source>
        <strain evidence="2 3">KCTC 52873</strain>
    </source>
</reference>